<evidence type="ECO:0000256" key="9">
    <source>
        <dbReference type="ARBA" id="ARBA00023014"/>
    </source>
</evidence>
<dbReference type="InterPro" id="IPR039261">
    <property type="entry name" value="FNR_nucleotide-bd"/>
</dbReference>
<dbReference type="InterPro" id="IPR019480">
    <property type="entry name" value="Dihydroorotate_DH_Fe-S-bd"/>
</dbReference>
<keyword evidence="8 12" id="KW-0408">Iron</keyword>
<keyword evidence="9 12" id="KW-0411">Iron-sulfur</keyword>
<feature type="binding site" evidence="11">
    <location>
        <begin position="56"/>
        <end position="59"/>
    </location>
    <ligand>
        <name>FAD</name>
        <dbReference type="ChEBI" id="CHEBI:57692"/>
    </ligand>
</feature>
<comment type="caution">
    <text evidence="14">The sequence shown here is derived from an EMBL/GenBank/DDBJ whole genome shotgun (WGS) entry which is preliminary data.</text>
</comment>
<dbReference type="PANTHER" id="PTHR43513">
    <property type="entry name" value="DIHYDROOROTATE DEHYDROGENASE B (NAD(+)), ELECTRON TRANSFER SUBUNIT"/>
    <property type="match status" value="1"/>
</dbReference>
<dbReference type="InterPro" id="IPR037117">
    <property type="entry name" value="Dihydroorotate_DH_ele_sf"/>
</dbReference>
<dbReference type="GO" id="GO:0051537">
    <property type="term" value="F:2 iron, 2 sulfur cluster binding"/>
    <property type="evidence" value="ECO:0007669"/>
    <property type="project" value="UniProtKB-KW"/>
</dbReference>
<comment type="similarity">
    <text evidence="1">Belongs to the PyrK family.</text>
</comment>
<evidence type="ECO:0000256" key="8">
    <source>
        <dbReference type="ARBA" id="ARBA00023004"/>
    </source>
</evidence>
<comment type="cofactor">
    <cofactor evidence="11">
        <name>FAD</name>
        <dbReference type="ChEBI" id="CHEBI:57692"/>
    </cofactor>
    <text evidence="11">Binds 1 FAD per subunit.</text>
</comment>
<keyword evidence="7" id="KW-0249">Electron transport</keyword>
<dbReference type="Pfam" id="PF10418">
    <property type="entry name" value="DHODB_Fe-S_bind"/>
    <property type="match status" value="1"/>
</dbReference>
<dbReference type="EMBL" id="AYUF01000492">
    <property type="protein sequence ID" value="ETK00999.1"/>
    <property type="molecule type" value="Genomic_DNA"/>
</dbReference>
<feature type="binding site" evidence="12">
    <location>
        <position position="249"/>
    </location>
    <ligand>
        <name>[2Fe-2S] cluster</name>
        <dbReference type="ChEBI" id="CHEBI:190135"/>
    </ligand>
</feature>
<dbReference type="SUPFAM" id="SSF52343">
    <property type="entry name" value="Ferredoxin reductase-like, C-terminal NADP-linked domain"/>
    <property type="match status" value="1"/>
</dbReference>
<protein>
    <submittedName>
        <fullName evidence="14">Diguanylate cyclase</fullName>
    </submittedName>
</protein>
<dbReference type="Gene3D" id="2.40.30.10">
    <property type="entry name" value="Translation factors"/>
    <property type="match status" value="1"/>
</dbReference>
<dbReference type="PATRIC" id="fig|1411148.3.peg.1958"/>
<evidence type="ECO:0000256" key="2">
    <source>
        <dbReference type="ARBA" id="ARBA00022448"/>
    </source>
</evidence>
<gene>
    <name evidence="14" type="ORF">N425_11890</name>
</gene>
<dbReference type="GO" id="GO:0046872">
    <property type="term" value="F:metal ion binding"/>
    <property type="evidence" value="ECO:0007669"/>
    <property type="project" value="UniProtKB-KW"/>
</dbReference>
<dbReference type="InterPro" id="IPR017927">
    <property type="entry name" value="FAD-bd_FR_type"/>
</dbReference>
<dbReference type="PRINTS" id="PR00409">
    <property type="entry name" value="PHDIOXRDTASE"/>
</dbReference>
<feature type="binding site" evidence="12">
    <location>
        <position position="236"/>
    </location>
    <ligand>
        <name>[2Fe-2S] cluster</name>
        <dbReference type="ChEBI" id="CHEBI:190135"/>
    </ligand>
</feature>
<dbReference type="PROSITE" id="PS51384">
    <property type="entry name" value="FAD_FR"/>
    <property type="match status" value="1"/>
</dbReference>
<keyword evidence="6 11" id="KW-0274">FAD</keyword>
<organism evidence="14 15">
    <name type="scientific">Tannerella sp. oral taxon BU063 isolate Cell 2</name>
    <dbReference type="NCBI Taxonomy" id="1411148"/>
    <lineage>
        <taxon>Bacteria</taxon>
        <taxon>Pseudomonadati</taxon>
        <taxon>Bacteroidota</taxon>
        <taxon>Bacteroidia</taxon>
        <taxon>Bacteroidales</taxon>
        <taxon>Tannerellaceae</taxon>
        <taxon>Tannerella</taxon>
    </lineage>
</organism>
<evidence type="ECO:0000256" key="1">
    <source>
        <dbReference type="ARBA" id="ARBA00006422"/>
    </source>
</evidence>
<evidence type="ECO:0000313" key="14">
    <source>
        <dbReference type="EMBL" id="ETK00999.1"/>
    </source>
</evidence>
<reference evidence="14 15" key="1">
    <citation type="submission" date="2013-11" db="EMBL/GenBank/DDBJ databases">
        <title>Single cell genomics of uncultured Tannerella BU063 (oral taxon 286).</title>
        <authorList>
            <person name="Beall C.J."/>
            <person name="Campbell A.G."/>
            <person name="Griffen A.L."/>
            <person name="Podar M."/>
            <person name="Leys E.J."/>
        </authorList>
    </citation>
    <scope>NUCLEOTIDE SEQUENCE [LARGE SCALE GENOMIC DNA]</scope>
    <source>
        <strain evidence="14">Cell 2</strain>
    </source>
</reference>
<name>W2C1B1_9BACT</name>
<keyword evidence="4 12" id="KW-0001">2Fe-2S</keyword>
<comment type="cofactor">
    <cofactor evidence="12">
        <name>[2Fe-2S] cluster</name>
        <dbReference type="ChEBI" id="CHEBI:190135"/>
    </cofactor>
    <text evidence="12">Binds 1 [2Fe-2S] cluster per subunit.</text>
</comment>
<dbReference type="SUPFAM" id="SSF63380">
    <property type="entry name" value="Riboflavin synthase domain-like"/>
    <property type="match status" value="1"/>
</dbReference>
<dbReference type="InterPro" id="IPR017938">
    <property type="entry name" value="Riboflavin_synthase-like_b-brl"/>
</dbReference>
<keyword evidence="3 11" id="KW-0285">Flavoprotein</keyword>
<dbReference type="GO" id="GO:0006221">
    <property type="term" value="P:pyrimidine nucleotide biosynthetic process"/>
    <property type="evidence" value="ECO:0007669"/>
    <property type="project" value="InterPro"/>
</dbReference>
<evidence type="ECO:0000256" key="12">
    <source>
        <dbReference type="PIRSR" id="PIRSR006816-2"/>
    </source>
</evidence>
<dbReference type="PANTHER" id="PTHR43513:SF3">
    <property type="entry name" value="DIHYDROOROTATE DEHYDROGENASE B (NAD(+)), ELECTRON TRANSFER SUBUNIT-RELATED"/>
    <property type="match status" value="1"/>
</dbReference>
<evidence type="ECO:0000256" key="10">
    <source>
        <dbReference type="ARBA" id="ARBA00034078"/>
    </source>
</evidence>
<keyword evidence="5 12" id="KW-0479">Metal-binding</keyword>
<evidence type="ECO:0000256" key="11">
    <source>
        <dbReference type="PIRSR" id="PIRSR006816-1"/>
    </source>
</evidence>
<dbReference type="InterPro" id="IPR050353">
    <property type="entry name" value="PyrK_electron_transfer"/>
</dbReference>
<feature type="binding site" evidence="12">
    <location>
        <position position="233"/>
    </location>
    <ligand>
        <name>[2Fe-2S] cluster</name>
        <dbReference type="ChEBI" id="CHEBI:190135"/>
    </ligand>
</feature>
<accession>W2C1B1</accession>
<dbReference type="CDD" id="cd06218">
    <property type="entry name" value="DHOD_e_trans"/>
    <property type="match status" value="1"/>
</dbReference>
<sequence>MKKKYLLDLRVVSNECLQGRYSLLKLTSDSEQLPEMDPGQFVEIRVDDSPGTLLRRPISIHNIDRERNELWLLVLPIGDGTRRMARYKSGDVVNILLPLGNGFTVPRAMPSNVKNYLLVGGGVGAAPMLYLGKALRESGFTPTFLIGARSADGIAQREAYAAYGDVYVSTEDGSIGERGFVTDHSIWKRASFERIYSCGPKPMMMAVAKQARRTETPCEVSLENMMGCGIGACLCCVEDTTDAGRVCTCTEGPVFNIDRLTWPI</sequence>
<dbReference type="GO" id="GO:0050660">
    <property type="term" value="F:flavin adenine dinucleotide binding"/>
    <property type="evidence" value="ECO:0007669"/>
    <property type="project" value="InterPro"/>
</dbReference>
<evidence type="ECO:0000313" key="15">
    <source>
        <dbReference type="Proteomes" id="UP000018837"/>
    </source>
</evidence>
<proteinExistence type="inferred from homology"/>
<dbReference type="GO" id="GO:0016491">
    <property type="term" value="F:oxidoreductase activity"/>
    <property type="evidence" value="ECO:0007669"/>
    <property type="project" value="InterPro"/>
</dbReference>
<dbReference type="PIRSF" id="PIRSF006816">
    <property type="entry name" value="Cyc3_hyd_g"/>
    <property type="match status" value="1"/>
</dbReference>
<dbReference type="InterPro" id="IPR012165">
    <property type="entry name" value="Cyt_c3_hydrogenase_gsu"/>
</dbReference>
<feature type="domain" description="FAD-binding FR-type" evidence="13">
    <location>
        <begin position="4"/>
        <end position="105"/>
    </location>
</feature>
<evidence type="ECO:0000256" key="6">
    <source>
        <dbReference type="ARBA" id="ARBA00022827"/>
    </source>
</evidence>
<evidence type="ECO:0000259" key="13">
    <source>
        <dbReference type="PROSITE" id="PS51384"/>
    </source>
</evidence>
<feature type="binding site" evidence="11">
    <location>
        <begin position="80"/>
        <end position="81"/>
    </location>
    <ligand>
        <name>FAD</name>
        <dbReference type="ChEBI" id="CHEBI:57692"/>
    </ligand>
</feature>
<evidence type="ECO:0000256" key="5">
    <source>
        <dbReference type="ARBA" id="ARBA00022723"/>
    </source>
</evidence>
<dbReference type="AlphaFoldDB" id="W2C1B1"/>
<evidence type="ECO:0000256" key="3">
    <source>
        <dbReference type="ARBA" id="ARBA00022630"/>
    </source>
</evidence>
<keyword evidence="2" id="KW-0813">Transport</keyword>
<dbReference type="Proteomes" id="UP000018837">
    <property type="component" value="Unassembled WGS sequence"/>
</dbReference>
<feature type="binding site" evidence="12">
    <location>
        <position position="228"/>
    </location>
    <ligand>
        <name>[2Fe-2S] cluster</name>
        <dbReference type="ChEBI" id="CHEBI:190135"/>
    </ligand>
</feature>
<dbReference type="Gene3D" id="3.40.50.80">
    <property type="entry name" value="Nucleotide-binding domain of ferredoxin-NADP reductase (FNR) module"/>
    <property type="match status" value="1"/>
</dbReference>
<evidence type="ECO:0000256" key="4">
    <source>
        <dbReference type="ARBA" id="ARBA00022714"/>
    </source>
</evidence>
<dbReference type="Gene3D" id="2.10.240.10">
    <property type="entry name" value="Dihydroorotate dehydrogenase, electron transfer subunit"/>
    <property type="match status" value="1"/>
</dbReference>
<comment type="cofactor">
    <cofactor evidence="10">
        <name>[2Fe-2S] cluster</name>
        <dbReference type="ChEBI" id="CHEBI:190135"/>
    </cofactor>
</comment>
<evidence type="ECO:0000256" key="7">
    <source>
        <dbReference type="ARBA" id="ARBA00022982"/>
    </source>
</evidence>